<dbReference type="Pfam" id="PF12728">
    <property type="entry name" value="HTH_17"/>
    <property type="match status" value="1"/>
</dbReference>
<proteinExistence type="predicted"/>
<protein>
    <submittedName>
        <fullName evidence="4">YadA domain-containing structural protein</fullName>
    </submittedName>
</protein>
<keyword evidence="2" id="KW-0472">Membrane</keyword>
<feature type="non-terminal residue" evidence="4">
    <location>
        <position position="894"/>
    </location>
</feature>
<keyword evidence="2" id="KW-0812">Transmembrane</keyword>
<sequence>MSESTSKNTNKYISLQEASDYSPYSQEYLSLLARKGKIKAKKIGRNWFITRENLESYLKKQSVLISLPKNIFNQQSQDTAVARLASSAPLTPEEEEGQSSGARHAGHSKLFEEFERLNPGIFQSQQPQNVNASLPQQAPISNQPTSPQQRTYTQPVTVQNIQAPTQDSHNIQDEKVMSKLDKLSDSLTNFADKIADVLPKVVDAAKSEPLPQVQTERIIERIIEKSDLTADQKEFIEIQKQSVGYKVKKLNYFSRNSVTNPNKMMAVMLTAIVAIFLAVGGFSFGRIDELALAVKEAFTDSETLGGHFPGTHANEVLLLDKSGNVSIFGHIETEGQLRSRAPEGVAPIVVDSMTKIDNLNADYLDDLSAKDFTLAYVTKNGNITYEDVFLEGNVEIGKSLTIKGAMNMTDSLNVYGQLGVFSNAVFGKDVKLTGGDLIIEKGTIKINNTKLVNNLNAELLNGMRSSDMTLDFVTDNGASTTNTISVGGLNVSGPLAVSQLNVSGSGFFDGSVWSRAGSFQTLGVARSVSLGDKNNSGNSTVEIYSKNFSVDAGGNVGIGGNLVLSGNINSNLIASGSYDLGSSSKRWNTVYGTTGNFLNLTASGSLNFGDTLYVNTASRSVGIGTSQPETDFEIVGVTSASYLLINNTFSVGTGATSSFNVIGLGTPTSPLINSSDDLYVGGNLEVGGAIIGTLTMTSSSVSGNFEVSGITEIADGTAANPSLTFNDDMDTGLFRIGSNIMGITTGGVERLRITDNGASLSGNFDLAGDARLDRDLTVVGNTFLSSASVSDTLEATNLKADSIVSSTGNLNIGAFTLGGNVTGANYNIVGINKFDATSASISTNMEISGYASVGGNVYIGGNETLTGTFSGLSTGSNSFLGSLNVTKSLTAAGI</sequence>
<keyword evidence="2" id="KW-1133">Transmembrane helix</keyword>
<evidence type="ECO:0000256" key="2">
    <source>
        <dbReference type="SAM" id="Phobius"/>
    </source>
</evidence>
<dbReference type="AlphaFoldDB" id="A0A0G0T088"/>
<evidence type="ECO:0000313" key="4">
    <source>
        <dbReference type="EMBL" id="KKR40540.1"/>
    </source>
</evidence>
<reference evidence="4 5" key="1">
    <citation type="journal article" date="2015" name="Nature">
        <title>rRNA introns, odd ribosomes, and small enigmatic genomes across a large radiation of phyla.</title>
        <authorList>
            <person name="Brown C.T."/>
            <person name="Hug L.A."/>
            <person name="Thomas B.C."/>
            <person name="Sharon I."/>
            <person name="Castelle C.J."/>
            <person name="Singh A."/>
            <person name="Wilkins M.J."/>
            <person name="Williams K.H."/>
            <person name="Banfield J.F."/>
        </authorList>
    </citation>
    <scope>NUCLEOTIDE SEQUENCE [LARGE SCALE GENOMIC DNA]</scope>
</reference>
<feature type="region of interest" description="Disordered" evidence="1">
    <location>
        <begin position="86"/>
        <end position="105"/>
    </location>
</feature>
<comment type="caution">
    <text evidence="4">The sequence shown here is derived from an EMBL/GenBank/DDBJ whole genome shotgun (WGS) entry which is preliminary data.</text>
</comment>
<dbReference type="InterPro" id="IPR041657">
    <property type="entry name" value="HTH_17"/>
</dbReference>
<feature type="domain" description="Helix-turn-helix" evidence="3">
    <location>
        <begin position="12"/>
        <end position="62"/>
    </location>
</feature>
<dbReference type="EMBL" id="LBXZ01000008">
    <property type="protein sequence ID" value="KKR40540.1"/>
    <property type="molecule type" value="Genomic_DNA"/>
</dbReference>
<accession>A0A0G0T088</accession>
<name>A0A0G0T088_9BACT</name>
<organism evidence="4 5">
    <name type="scientific">Candidatus Yanofskybacteria bacterium GW2011_GWE2_40_11</name>
    <dbReference type="NCBI Taxonomy" id="1619033"/>
    <lineage>
        <taxon>Bacteria</taxon>
        <taxon>Candidatus Yanofskyibacteriota</taxon>
    </lineage>
</organism>
<feature type="region of interest" description="Disordered" evidence="1">
    <location>
        <begin position="127"/>
        <end position="154"/>
    </location>
</feature>
<evidence type="ECO:0000313" key="5">
    <source>
        <dbReference type="Proteomes" id="UP000034072"/>
    </source>
</evidence>
<evidence type="ECO:0000259" key="3">
    <source>
        <dbReference type="Pfam" id="PF12728"/>
    </source>
</evidence>
<evidence type="ECO:0000256" key="1">
    <source>
        <dbReference type="SAM" id="MobiDB-lite"/>
    </source>
</evidence>
<gene>
    <name evidence="4" type="ORF">UT75_C0008G0062</name>
</gene>
<feature type="transmembrane region" description="Helical" evidence="2">
    <location>
        <begin position="264"/>
        <end position="285"/>
    </location>
</feature>
<dbReference type="Proteomes" id="UP000034072">
    <property type="component" value="Unassembled WGS sequence"/>
</dbReference>